<dbReference type="EMBL" id="DSTT01000006">
    <property type="protein sequence ID" value="HFK24400.1"/>
    <property type="molecule type" value="Genomic_DNA"/>
</dbReference>
<name>A0A7C3N7U2_UNCW3</name>
<organism evidence="3">
    <name type="scientific">candidate division WOR-3 bacterium</name>
    <dbReference type="NCBI Taxonomy" id="2052148"/>
    <lineage>
        <taxon>Bacteria</taxon>
        <taxon>Bacteria division WOR-3</taxon>
    </lineage>
</organism>
<dbReference type="SUPFAM" id="SSF52129">
    <property type="entry name" value="Caspase-like"/>
    <property type="match status" value="1"/>
</dbReference>
<dbReference type="GO" id="GO:0006508">
    <property type="term" value="P:proteolysis"/>
    <property type="evidence" value="ECO:0007669"/>
    <property type="project" value="InterPro"/>
</dbReference>
<proteinExistence type="predicted"/>
<sequence length="1036" mass="120261">MKKKTFIFILFILFLKIFPEKIEISFNDNFYNPDFTILKTVENSYGVNLPSFILISKNSILKIESYQFLDQKEIKDYKLTTFSQQPFSVDRIEEEKSFKGEFKEYLQFLPEKRSLKIFPYFTKDGKLFSYEKIVIFYSKKDIYISKDSSIYDYLIITSIKYDSIFSRLKDWKTKKGYKTKLSFIESILPYYSGVDSAEKIRNYIKDEYNLNGFKYLLLGGDRAIIPVRRLFAMNCNADYYTDEDSIPSDIYYSNLDGNFNLDGDTIWGEVEDSADLVPEVVVGRILFDTIYYRPSPIISRIIDYDLVKNTEHLTRGVFLGMILWDDPMTSGGVAKDMIEKDIIPDYFHILKFYEDQGHIGKADILDSLDMGYNIVNHNGHGSFKGVWVDYKTAITRGDATTLTNGSKSGLFYSIGCWVGAFDREDTTYILHSITENFQDSPTGGFISLITNSRYGWGAPGYPGYGVSEMLDYRFFQILFTESDDKRPSEILNQVKSEIEPFSYDENLYRWHIYQLNYFGDPELPIFTENPKGLNVLFRKSSNIMEVFVKDEDNIPVSNALVCLSKDTIIFRGKTDGNGYVDFSLTEINDSVYLYFVVSKVNYKTFYDSLIVKNIETKNVSIFSDTLYIGAKNYLKIKNSDPISHKIKLVSKFLNFEDSLKSYSLDSIVYTPLQSKDFVDTLLLYVDDVLQDTFSLRVYSFSLNVEKLFFSNSNFNFKIKKNCKPLIENGKFRIFLEGSYTIIDTTFFENFDSTLEKTFFCGVPTGESNLKFSLYLYRGDTLLKRKIEYLNNGEYSFYDDFSGDLSKWEHFTSNWTITKNQNLHPGFETGYFNNMSDTITSKEFYIYPQTICSVYMYAKLPVLEFYNSQPIFNVDGIFLNLLKGDSTKILDFISSGGALKKDSSLTLKGWKVFDLSTDTVEKVRLQFVFRSDSVITDSGVFISYVKVKPKFFYSETTGIVRADSNLISRDKLTYYFKGLNGKWKVKVLSIDGRVVKDYTFENKNSFTFDLKNFSNGVYFLIFENDRIYFKDKILLLK</sequence>
<reference evidence="3" key="1">
    <citation type="journal article" date="2020" name="mSystems">
        <title>Genome- and Community-Level Interaction Insights into Carbon Utilization and Element Cycling Functions of Hydrothermarchaeota in Hydrothermal Sediment.</title>
        <authorList>
            <person name="Zhou Z."/>
            <person name="Liu Y."/>
            <person name="Xu W."/>
            <person name="Pan J."/>
            <person name="Luo Z.H."/>
            <person name="Li M."/>
        </authorList>
    </citation>
    <scope>NUCLEOTIDE SEQUENCE [LARGE SCALE GENOMIC DNA]</scope>
    <source>
        <strain evidence="3">SpSt-464</strain>
    </source>
</reference>
<dbReference type="InterPro" id="IPR029031">
    <property type="entry name" value="Gingipain_N_sf"/>
</dbReference>
<gene>
    <name evidence="3" type="ORF">ENS15_07135</name>
</gene>
<dbReference type="Gene3D" id="3.40.50.1460">
    <property type="match status" value="1"/>
</dbReference>
<evidence type="ECO:0000313" key="3">
    <source>
        <dbReference type="EMBL" id="HFK24400.1"/>
    </source>
</evidence>
<keyword evidence="1" id="KW-0732">Signal</keyword>
<evidence type="ECO:0000259" key="2">
    <source>
        <dbReference type="Pfam" id="PF01364"/>
    </source>
</evidence>
<dbReference type="GO" id="GO:0008234">
    <property type="term" value="F:cysteine-type peptidase activity"/>
    <property type="evidence" value="ECO:0007669"/>
    <property type="project" value="InterPro"/>
</dbReference>
<feature type="domain" description="Gingipain" evidence="2">
    <location>
        <begin position="153"/>
        <end position="524"/>
    </location>
</feature>
<dbReference type="Pfam" id="PF01364">
    <property type="entry name" value="Peptidase_C25"/>
    <property type="match status" value="1"/>
</dbReference>
<comment type="caution">
    <text evidence="3">The sequence shown here is derived from an EMBL/GenBank/DDBJ whole genome shotgun (WGS) entry which is preliminary data.</text>
</comment>
<dbReference type="InterPro" id="IPR001769">
    <property type="entry name" value="Gingipain"/>
</dbReference>
<dbReference type="InterPro" id="IPR026444">
    <property type="entry name" value="Secre_tail"/>
</dbReference>
<protein>
    <submittedName>
        <fullName evidence="3">T9SS type A sorting domain-containing protein</fullName>
    </submittedName>
</protein>
<accession>A0A7C3N7U2</accession>
<evidence type="ECO:0000256" key="1">
    <source>
        <dbReference type="ARBA" id="ARBA00022729"/>
    </source>
</evidence>
<dbReference type="NCBIfam" id="TIGR04183">
    <property type="entry name" value="Por_Secre_tail"/>
    <property type="match status" value="1"/>
</dbReference>
<dbReference type="Gene3D" id="3.40.50.10390">
    <property type="entry name" value="Gingipain r, domain 1"/>
    <property type="match status" value="1"/>
</dbReference>
<dbReference type="InterPro" id="IPR029030">
    <property type="entry name" value="Caspase-like_dom_sf"/>
</dbReference>
<dbReference type="AlphaFoldDB" id="A0A7C3N7U2"/>